<evidence type="ECO:0000259" key="1">
    <source>
        <dbReference type="Pfam" id="PF00557"/>
    </source>
</evidence>
<proteinExistence type="predicted"/>
<dbReference type="AlphaFoldDB" id="A0A2K8PS06"/>
<dbReference type="SUPFAM" id="SSF55920">
    <property type="entry name" value="Creatinase/aminopeptidase"/>
    <property type="match status" value="1"/>
</dbReference>
<accession>A0A2K8PS06</accession>
<dbReference type="OrthoDB" id="8418909at2"/>
<feature type="domain" description="Peptidase M24" evidence="1">
    <location>
        <begin position="19"/>
        <end position="182"/>
    </location>
</feature>
<dbReference type="InterPro" id="IPR036005">
    <property type="entry name" value="Creatinase/aminopeptidase-like"/>
</dbReference>
<dbReference type="RefSeq" id="WP_051840537.1">
    <property type="nucleotide sequence ID" value="NZ_CP024985.1"/>
</dbReference>
<dbReference type="Pfam" id="PF00557">
    <property type="entry name" value="Peptidase_M24"/>
    <property type="match status" value="1"/>
</dbReference>
<organism evidence="2 3">
    <name type="scientific">Streptomyces lavendulae subsp. lavendulae</name>
    <dbReference type="NCBI Taxonomy" id="58340"/>
    <lineage>
        <taxon>Bacteria</taxon>
        <taxon>Bacillati</taxon>
        <taxon>Actinomycetota</taxon>
        <taxon>Actinomycetes</taxon>
        <taxon>Kitasatosporales</taxon>
        <taxon>Streptomycetaceae</taxon>
        <taxon>Streptomyces</taxon>
    </lineage>
</organism>
<dbReference type="InterPro" id="IPR000994">
    <property type="entry name" value="Pept_M24"/>
</dbReference>
<dbReference type="EMBL" id="CP024985">
    <property type="protein sequence ID" value="ATZ29228.1"/>
    <property type="molecule type" value="Genomic_DNA"/>
</dbReference>
<dbReference type="KEGG" id="slx:SLAV_37315"/>
<evidence type="ECO:0000313" key="2">
    <source>
        <dbReference type="EMBL" id="ATZ29228.1"/>
    </source>
</evidence>
<name>A0A2K8PS06_STRLA</name>
<sequence>METVRDRMDEQLRVLRLVEAQRMAQAVFARVSADGVIAAGRYESEVDRSIRETARSVAGPALAGPGRLVRSGPRTLLTDASRTASDRLIAGDDVVVVDLSPLLARHETGFARTVVVGDDLRRHQLVEDLAGLLGHAQEVFQRCGGITGRLLHAEVRDLADEGGWSLGSGHVGRITGTLITDGPEALPETDLIAYKNSRPLRRTDRSGFPAHWVVEIHLTDEAHGYGGTLKQLLDLA</sequence>
<evidence type="ECO:0000313" key="3">
    <source>
        <dbReference type="Proteomes" id="UP000231791"/>
    </source>
</evidence>
<reference evidence="2 3" key="1">
    <citation type="submission" date="2017-11" db="EMBL/GenBank/DDBJ databases">
        <title>Complete genome sequence of Streptomyces lavendulae subsp. lavendulae CCM 3239 (formerly 'Streptomyces aureofaciens CCM 3239'), the producer of the angucycline-type antibiotic auricin.</title>
        <authorList>
            <person name="Busche T."/>
            <person name="Novakova R."/>
            <person name="Al'Dilaimi A."/>
            <person name="Homerova D."/>
            <person name="Feckova L."/>
            <person name="Rezuchova B."/>
            <person name="Mingyar E."/>
            <person name="Csolleiova D."/>
            <person name="Bekeova C."/>
            <person name="Winkler A."/>
            <person name="Sevcikova B."/>
            <person name="Kalinowski J."/>
            <person name="Kormanec J."/>
            <person name="Ruckert C."/>
        </authorList>
    </citation>
    <scope>NUCLEOTIDE SEQUENCE [LARGE SCALE GENOMIC DNA]</scope>
    <source>
        <strain evidence="2 3">CCM 3239</strain>
    </source>
</reference>
<dbReference type="GeneID" id="49388414"/>
<gene>
    <name evidence="2" type="ORF">SLAV_37315</name>
</gene>
<dbReference type="Gene3D" id="3.90.230.10">
    <property type="entry name" value="Creatinase/methionine aminopeptidase superfamily"/>
    <property type="match status" value="1"/>
</dbReference>
<protein>
    <submittedName>
        <fullName evidence="2">Metallopeptidase family M24</fullName>
    </submittedName>
</protein>
<keyword evidence="3" id="KW-1185">Reference proteome</keyword>
<dbReference type="Proteomes" id="UP000231791">
    <property type="component" value="Chromosome"/>
</dbReference>